<dbReference type="InParanoid" id="K1QMN8"/>
<accession>K1QMN8</accession>
<dbReference type="AlphaFoldDB" id="K1QMN8"/>
<sequence length="94" mass="10790">MDKNHSGLEFVLSEHNKKSESESDSELELEEELEELELEELDLELESTFCASLSPPSYVIEVQSQEENDWLIELKWGGGSRPPHPNPRCYVPVM</sequence>
<gene>
    <name evidence="2" type="ORF">CGI_10001211</name>
</gene>
<evidence type="ECO:0000313" key="2">
    <source>
        <dbReference type="EMBL" id="EKC22906.1"/>
    </source>
</evidence>
<dbReference type="HOGENOM" id="CLU_2388358_0_0_1"/>
<feature type="compositionally biased region" description="Acidic residues" evidence="1">
    <location>
        <begin position="22"/>
        <end position="33"/>
    </location>
</feature>
<proteinExistence type="predicted"/>
<dbReference type="EMBL" id="JH817814">
    <property type="protein sequence ID" value="EKC22906.1"/>
    <property type="molecule type" value="Genomic_DNA"/>
</dbReference>
<feature type="compositionally biased region" description="Basic and acidic residues" evidence="1">
    <location>
        <begin position="1"/>
        <end position="21"/>
    </location>
</feature>
<organism evidence="2">
    <name type="scientific">Magallana gigas</name>
    <name type="common">Pacific oyster</name>
    <name type="synonym">Crassostrea gigas</name>
    <dbReference type="NCBI Taxonomy" id="29159"/>
    <lineage>
        <taxon>Eukaryota</taxon>
        <taxon>Metazoa</taxon>
        <taxon>Spiralia</taxon>
        <taxon>Lophotrochozoa</taxon>
        <taxon>Mollusca</taxon>
        <taxon>Bivalvia</taxon>
        <taxon>Autobranchia</taxon>
        <taxon>Pteriomorphia</taxon>
        <taxon>Ostreida</taxon>
        <taxon>Ostreoidea</taxon>
        <taxon>Ostreidae</taxon>
        <taxon>Magallana</taxon>
    </lineage>
</organism>
<protein>
    <submittedName>
        <fullName evidence="2">Uncharacterized protein</fullName>
    </submittedName>
</protein>
<name>K1QMN8_MAGGI</name>
<reference evidence="2" key="1">
    <citation type="journal article" date="2012" name="Nature">
        <title>The oyster genome reveals stress adaptation and complexity of shell formation.</title>
        <authorList>
            <person name="Zhang G."/>
            <person name="Fang X."/>
            <person name="Guo X."/>
            <person name="Li L."/>
            <person name="Luo R."/>
            <person name="Xu F."/>
            <person name="Yang P."/>
            <person name="Zhang L."/>
            <person name="Wang X."/>
            <person name="Qi H."/>
            <person name="Xiong Z."/>
            <person name="Que H."/>
            <person name="Xie Y."/>
            <person name="Holland P.W."/>
            <person name="Paps J."/>
            <person name="Zhu Y."/>
            <person name="Wu F."/>
            <person name="Chen Y."/>
            <person name="Wang J."/>
            <person name="Peng C."/>
            <person name="Meng J."/>
            <person name="Yang L."/>
            <person name="Liu J."/>
            <person name="Wen B."/>
            <person name="Zhang N."/>
            <person name="Huang Z."/>
            <person name="Zhu Q."/>
            <person name="Feng Y."/>
            <person name="Mount A."/>
            <person name="Hedgecock D."/>
            <person name="Xu Z."/>
            <person name="Liu Y."/>
            <person name="Domazet-Loso T."/>
            <person name="Du Y."/>
            <person name="Sun X."/>
            <person name="Zhang S."/>
            <person name="Liu B."/>
            <person name="Cheng P."/>
            <person name="Jiang X."/>
            <person name="Li J."/>
            <person name="Fan D."/>
            <person name="Wang W."/>
            <person name="Fu W."/>
            <person name="Wang T."/>
            <person name="Wang B."/>
            <person name="Zhang J."/>
            <person name="Peng Z."/>
            <person name="Li Y."/>
            <person name="Li N."/>
            <person name="Wang J."/>
            <person name="Chen M."/>
            <person name="He Y."/>
            <person name="Tan F."/>
            <person name="Song X."/>
            <person name="Zheng Q."/>
            <person name="Huang R."/>
            <person name="Yang H."/>
            <person name="Du X."/>
            <person name="Chen L."/>
            <person name="Yang M."/>
            <person name="Gaffney P.M."/>
            <person name="Wang S."/>
            <person name="Luo L."/>
            <person name="She Z."/>
            <person name="Ming Y."/>
            <person name="Huang W."/>
            <person name="Zhang S."/>
            <person name="Huang B."/>
            <person name="Zhang Y."/>
            <person name="Qu T."/>
            <person name="Ni P."/>
            <person name="Miao G."/>
            <person name="Wang J."/>
            <person name="Wang Q."/>
            <person name="Steinberg C.E."/>
            <person name="Wang H."/>
            <person name="Li N."/>
            <person name="Qian L."/>
            <person name="Zhang G."/>
            <person name="Li Y."/>
            <person name="Yang H."/>
            <person name="Liu X."/>
            <person name="Wang J."/>
            <person name="Yin Y."/>
            <person name="Wang J."/>
        </authorList>
    </citation>
    <scope>NUCLEOTIDE SEQUENCE [LARGE SCALE GENOMIC DNA]</scope>
    <source>
        <strain evidence="2">05x7-T-G4-1.051#20</strain>
    </source>
</reference>
<evidence type="ECO:0000256" key="1">
    <source>
        <dbReference type="SAM" id="MobiDB-lite"/>
    </source>
</evidence>
<feature type="region of interest" description="Disordered" evidence="1">
    <location>
        <begin position="1"/>
        <end position="33"/>
    </location>
</feature>